<evidence type="ECO:0000256" key="1">
    <source>
        <dbReference type="ARBA" id="ARBA00023015"/>
    </source>
</evidence>
<evidence type="ECO:0000259" key="4">
    <source>
        <dbReference type="PROSITE" id="PS50932"/>
    </source>
</evidence>
<reference evidence="6" key="1">
    <citation type="submission" date="2017-07" db="EMBL/GenBank/DDBJ databases">
        <title>Draft genome sequence of Effusibacillus lacus strain skLN1.</title>
        <authorList>
            <person name="Watanabe M."/>
            <person name="Kojima H."/>
            <person name="Fukui M."/>
        </authorList>
    </citation>
    <scope>NUCLEOTIDE SEQUENCE [LARGE SCALE GENOMIC DNA]</scope>
    <source>
        <strain evidence="6">skLN1</strain>
    </source>
</reference>
<dbReference type="GO" id="GO:0000976">
    <property type="term" value="F:transcription cis-regulatory region binding"/>
    <property type="evidence" value="ECO:0007669"/>
    <property type="project" value="TreeGrafter"/>
</dbReference>
<keyword evidence="2" id="KW-0238">DNA-binding</keyword>
<dbReference type="PANTHER" id="PTHR30146">
    <property type="entry name" value="LACI-RELATED TRANSCRIPTIONAL REPRESSOR"/>
    <property type="match status" value="1"/>
</dbReference>
<keyword evidence="1" id="KW-0805">Transcription regulation</keyword>
<name>A0A292YHS0_9BACL</name>
<evidence type="ECO:0000313" key="6">
    <source>
        <dbReference type="Proteomes" id="UP000217785"/>
    </source>
</evidence>
<dbReference type="Proteomes" id="UP000217785">
    <property type="component" value="Unassembled WGS sequence"/>
</dbReference>
<protein>
    <recommendedName>
        <fullName evidence="4">HTH lacI-type domain-containing protein</fullName>
    </recommendedName>
</protein>
<dbReference type="InterPro" id="IPR010982">
    <property type="entry name" value="Lambda_DNA-bd_dom_sf"/>
</dbReference>
<dbReference type="PROSITE" id="PS50932">
    <property type="entry name" value="HTH_LACI_2"/>
    <property type="match status" value="1"/>
</dbReference>
<dbReference type="SMART" id="SM00354">
    <property type="entry name" value="HTH_LACI"/>
    <property type="match status" value="1"/>
</dbReference>
<dbReference type="PANTHER" id="PTHR30146:SF109">
    <property type="entry name" value="HTH-TYPE TRANSCRIPTIONAL REGULATOR GALS"/>
    <property type="match status" value="1"/>
</dbReference>
<keyword evidence="6" id="KW-1185">Reference proteome</keyword>
<proteinExistence type="predicted"/>
<dbReference type="CDD" id="cd06267">
    <property type="entry name" value="PBP1_LacI_sugar_binding-like"/>
    <property type="match status" value="1"/>
</dbReference>
<evidence type="ECO:0000256" key="3">
    <source>
        <dbReference type="ARBA" id="ARBA00023163"/>
    </source>
</evidence>
<dbReference type="PRINTS" id="PR00036">
    <property type="entry name" value="HTHLACI"/>
</dbReference>
<sequence length="350" mass="39531">MNSTIVDIAKKAGVSTATVSRVINNYPFVKESTRKKVLKVIDELNYYPDLIARSMVKGRTYNIGLIVGGLGNPFFAETAEVIVKTAERYNCHVTLCVTEEKPWKMAEYIDLLITKRVDGVIIGSVFKDDPISRLRDSKIPYVLYNRRNGHEDADYIVQDNVKGSFEAVKHLIQLGHTRVGILHGPLAFDTVEGRVAGYRQALDAFKLKTFDHFVHEIDFSEPENKVQQAMDKMFGGKIKPTAIFTTADFLALDAMEYLLNKNYRVPEDVALASFDNLRLSGHSLISLTTVGQRAEEMARLAVERLMQKIENKLNGNESEAISPWKITLQPELVIRRSCGSHLKSYQNYQL</sequence>
<dbReference type="Gene3D" id="3.40.50.2300">
    <property type="match status" value="2"/>
</dbReference>
<dbReference type="InterPro" id="IPR000843">
    <property type="entry name" value="HTH_LacI"/>
</dbReference>
<gene>
    <name evidence="5" type="ORF">EFBL_0168</name>
</gene>
<dbReference type="Gene3D" id="1.10.260.40">
    <property type="entry name" value="lambda repressor-like DNA-binding domains"/>
    <property type="match status" value="1"/>
</dbReference>
<keyword evidence="3" id="KW-0804">Transcription</keyword>
<dbReference type="Pfam" id="PF00532">
    <property type="entry name" value="Peripla_BP_1"/>
    <property type="match status" value="1"/>
</dbReference>
<dbReference type="CDD" id="cd01392">
    <property type="entry name" value="HTH_LacI"/>
    <property type="match status" value="1"/>
</dbReference>
<dbReference type="EMBL" id="BDUF01000004">
    <property type="protein sequence ID" value="GAX88556.1"/>
    <property type="molecule type" value="Genomic_DNA"/>
</dbReference>
<dbReference type="Pfam" id="PF00356">
    <property type="entry name" value="LacI"/>
    <property type="match status" value="1"/>
</dbReference>
<feature type="domain" description="HTH lacI-type" evidence="4">
    <location>
        <begin position="3"/>
        <end position="57"/>
    </location>
</feature>
<accession>A0A292YHS0</accession>
<dbReference type="AlphaFoldDB" id="A0A292YHS0"/>
<dbReference type="SUPFAM" id="SSF47413">
    <property type="entry name" value="lambda repressor-like DNA-binding domains"/>
    <property type="match status" value="1"/>
</dbReference>
<dbReference type="InterPro" id="IPR001761">
    <property type="entry name" value="Peripla_BP/Lac1_sug-bd_dom"/>
</dbReference>
<dbReference type="InterPro" id="IPR028082">
    <property type="entry name" value="Peripla_BP_I"/>
</dbReference>
<evidence type="ECO:0000313" key="5">
    <source>
        <dbReference type="EMBL" id="GAX88556.1"/>
    </source>
</evidence>
<dbReference type="RefSeq" id="WP_165912552.1">
    <property type="nucleotide sequence ID" value="NZ_BDUF01000004.1"/>
</dbReference>
<comment type="caution">
    <text evidence="5">The sequence shown here is derived from an EMBL/GenBank/DDBJ whole genome shotgun (WGS) entry which is preliminary data.</text>
</comment>
<dbReference type="SUPFAM" id="SSF53822">
    <property type="entry name" value="Periplasmic binding protein-like I"/>
    <property type="match status" value="1"/>
</dbReference>
<dbReference type="PROSITE" id="PS00356">
    <property type="entry name" value="HTH_LACI_1"/>
    <property type="match status" value="1"/>
</dbReference>
<evidence type="ECO:0000256" key="2">
    <source>
        <dbReference type="ARBA" id="ARBA00023125"/>
    </source>
</evidence>
<dbReference type="GO" id="GO:0003700">
    <property type="term" value="F:DNA-binding transcription factor activity"/>
    <property type="evidence" value="ECO:0007669"/>
    <property type="project" value="TreeGrafter"/>
</dbReference>
<organism evidence="5 6">
    <name type="scientific">Effusibacillus lacus</name>
    <dbReference type="NCBI Taxonomy" id="1348429"/>
    <lineage>
        <taxon>Bacteria</taxon>
        <taxon>Bacillati</taxon>
        <taxon>Bacillota</taxon>
        <taxon>Bacilli</taxon>
        <taxon>Bacillales</taxon>
        <taxon>Alicyclobacillaceae</taxon>
        <taxon>Effusibacillus</taxon>
    </lineage>
</organism>